<evidence type="ECO:0000313" key="2">
    <source>
        <dbReference type="Proteomes" id="UP001163603"/>
    </source>
</evidence>
<comment type="caution">
    <text evidence="1">The sequence shown here is derived from an EMBL/GenBank/DDBJ whole genome shotgun (WGS) entry which is preliminary data.</text>
</comment>
<accession>A0ACC0X1S8</accession>
<dbReference type="Proteomes" id="UP001163603">
    <property type="component" value="Chromosome 15"/>
</dbReference>
<name>A0ACC0X1S8_9ROSI</name>
<sequence length="269" mass="30531">METELKDRNDSFESRNRQFTYSDVLSITKNFDRVLGKGGFGTVYYGFLDENYRYLDHTEVAVKMLSPSSTQGYKEFHAEIKLLMRVHHKNLTTLIGYCMEGKYMGLVYEYMAKGNLENYLSGKHDYILSWEDRLRIAVNAAQGLEYLHYGCKPPIVHRDVKPANILLNEKLEAKIADFGLSRIFPTESGTNIMTEHLAGTPGYIDPDSAWKAVELALACASDTSSERPTMTEVVMGLKECFAVEIARNDEGRYTLDSVNLDSEFSPQAR</sequence>
<protein>
    <submittedName>
        <fullName evidence="1">Uncharacterized protein</fullName>
    </submittedName>
</protein>
<dbReference type="EMBL" id="CM047750">
    <property type="protein sequence ID" value="KAJ0008332.1"/>
    <property type="molecule type" value="Genomic_DNA"/>
</dbReference>
<evidence type="ECO:0000313" key="1">
    <source>
        <dbReference type="EMBL" id="KAJ0008332.1"/>
    </source>
</evidence>
<reference evidence="2" key="1">
    <citation type="journal article" date="2023" name="G3 (Bethesda)">
        <title>Genome assembly and association tests identify interacting loci associated with vigor, precocity, and sex in interspecific pistachio rootstocks.</title>
        <authorList>
            <person name="Palmer W."/>
            <person name="Jacygrad E."/>
            <person name="Sagayaradj S."/>
            <person name="Cavanaugh K."/>
            <person name="Han R."/>
            <person name="Bertier L."/>
            <person name="Beede B."/>
            <person name="Kafkas S."/>
            <person name="Golino D."/>
            <person name="Preece J."/>
            <person name="Michelmore R."/>
        </authorList>
    </citation>
    <scope>NUCLEOTIDE SEQUENCE [LARGE SCALE GENOMIC DNA]</scope>
</reference>
<gene>
    <name evidence="1" type="ORF">Pint_29522</name>
</gene>
<proteinExistence type="predicted"/>
<organism evidence="1 2">
    <name type="scientific">Pistacia integerrima</name>
    <dbReference type="NCBI Taxonomy" id="434235"/>
    <lineage>
        <taxon>Eukaryota</taxon>
        <taxon>Viridiplantae</taxon>
        <taxon>Streptophyta</taxon>
        <taxon>Embryophyta</taxon>
        <taxon>Tracheophyta</taxon>
        <taxon>Spermatophyta</taxon>
        <taxon>Magnoliopsida</taxon>
        <taxon>eudicotyledons</taxon>
        <taxon>Gunneridae</taxon>
        <taxon>Pentapetalae</taxon>
        <taxon>rosids</taxon>
        <taxon>malvids</taxon>
        <taxon>Sapindales</taxon>
        <taxon>Anacardiaceae</taxon>
        <taxon>Pistacia</taxon>
    </lineage>
</organism>
<keyword evidence="2" id="KW-1185">Reference proteome</keyword>